<organism evidence="19 20">
    <name type="scientific">Tritrichomonas musculus</name>
    <dbReference type="NCBI Taxonomy" id="1915356"/>
    <lineage>
        <taxon>Eukaryota</taxon>
        <taxon>Metamonada</taxon>
        <taxon>Parabasalia</taxon>
        <taxon>Tritrichomonadida</taxon>
        <taxon>Tritrichomonadidae</taxon>
        <taxon>Tritrichomonas</taxon>
    </lineage>
</organism>
<feature type="region of interest" description="Disordered" evidence="17">
    <location>
        <begin position="622"/>
        <end position="651"/>
    </location>
</feature>
<feature type="region of interest" description="Disordered" evidence="17">
    <location>
        <begin position="736"/>
        <end position="762"/>
    </location>
</feature>
<evidence type="ECO:0000256" key="15">
    <source>
        <dbReference type="ARBA" id="ARBA00023180"/>
    </source>
</evidence>
<evidence type="ECO:0000256" key="14">
    <source>
        <dbReference type="ARBA" id="ARBA00023170"/>
    </source>
</evidence>
<keyword evidence="5" id="KW-0812">Transmembrane</keyword>
<keyword evidence="14" id="KW-0675">Receptor</keyword>
<feature type="compositionally biased region" description="Gly residues" evidence="17">
    <location>
        <begin position="642"/>
        <end position="651"/>
    </location>
</feature>
<evidence type="ECO:0000256" key="5">
    <source>
        <dbReference type="ARBA" id="ARBA00022692"/>
    </source>
</evidence>
<keyword evidence="6" id="KW-0732">Signal</keyword>
<evidence type="ECO:0000256" key="13">
    <source>
        <dbReference type="ARBA" id="ARBA00023157"/>
    </source>
</evidence>
<dbReference type="Pfam" id="PF12810">
    <property type="entry name" value="ALK_LTK_GRD"/>
    <property type="match status" value="1"/>
</dbReference>
<protein>
    <recommendedName>
        <fullName evidence="2">receptor protein-tyrosine kinase</fullName>
        <ecNumber evidence="2">2.7.10.1</ecNumber>
    </recommendedName>
</protein>
<keyword evidence="11" id="KW-0472">Membrane</keyword>
<evidence type="ECO:0000256" key="3">
    <source>
        <dbReference type="ARBA" id="ARBA00022475"/>
    </source>
</evidence>
<evidence type="ECO:0000313" key="20">
    <source>
        <dbReference type="Proteomes" id="UP001470230"/>
    </source>
</evidence>
<keyword evidence="4" id="KW-0808">Transferase</keyword>
<evidence type="ECO:0000256" key="1">
    <source>
        <dbReference type="ARBA" id="ARBA00004251"/>
    </source>
</evidence>
<dbReference type="EC" id="2.7.10.1" evidence="2"/>
<dbReference type="InterPro" id="IPR055163">
    <property type="entry name" value="ALK/LTK-like_GRD"/>
</dbReference>
<evidence type="ECO:0000256" key="11">
    <source>
        <dbReference type="ARBA" id="ARBA00023136"/>
    </source>
</evidence>
<comment type="subcellular location">
    <subcellularLocation>
        <location evidence="1">Cell membrane</location>
        <topology evidence="1">Single-pass type I membrane protein</topology>
    </subcellularLocation>
</comment>
<evidence type="ECO:0000256" key="12">
    <source>
        <dbReference type="ARBA" id="ARBA00023137"/>
    </source>
</evidence>
<accession>A0ABR2HIP6</accession>
<keyword evidence="20" id="KW-1185">Reference proteome</keyword>
<evidence type="ECO:0000256" key="9">
    <source>
        <dbReference type="ARBA" id="ARBA00022840"/>
    </source>
</evidence>
<keyword evidence="12" id="KW-0829">Tyrosine-protein kinase</keyword>
<feature type="domain" description="ALK/LTK-like glycine-rich" evidence="18">
    <location>
        <begin position="478"/>
        <end position="760"/>
    </location>
</feature>
<comment type="caution">
    <text evidence="19">The sequence shown here is derived from an EMBL/GenBank/DDBJ whole genome shotgun (WGS) entry which is preliminary data.</text>
</comment>
<evidence type="ECO:0000313" key="19">
    <source>
        <dbReference type="EMBL" id="KAK8846905.1"/>
    </source>
</evidence>
<keyword evidence="3" id="KW-1003">Cell membrane</keyword>
<keyword evidence="8" id="KW-0418">Kinase</keyword>
<evidence type="ECO:0000256" key="8">
    <source>
        <dbReference type="ARBA" id="ARBA00022777"/>
    </source>
</evidence>
<evidence type="ECO:0000256" key="2">
    <source>
        <dbReference type="ARBA" id="ARBA00011902"/>
    </source>
</evidence>
<feature type="compositionally biased region" description="Polar residues" evidence="17">
    <location>
        <begin position="625"/>
        <end position="635"/>
    </location>
</feature>
<keyword evidence="9" id="KW-0067">ATP-binding</keyword>
<evidence type="ECO:0000256" key="16">
    <source>
        <dbReference type="SAM" id="Coils"/>
    </source>
</evidence>
<evidence type="ECO:0000256" key="17">
    <source>
        <dbReference type="SAM" id="MobiDB-lite"/>
    </source>
</evidence>
<keyword evidence="13" id="KW-1015">Disulfide bond</keyword>
<feature type="compositionally biased region" description="Low complexity" evidence="17">
    <location>
        <begin position="736"/>
        <end position="755"/>
    </location>
</feature>
<feature type="compositionally biased region" description="Polar residues" evidence="17">
    <location>
        <begin position="1"/>
        <end position="13"/>
    </location>
</feature>
<evidence type="ECO:0000256" key="10">
    <source>
        <dbReference type="ARBA" id="ARBA00022989"/>
    </source>
</evidence>
<keyword evidence="7" id="KW-0547">Nucleotide-binding</keyword>
<proteinExistence type="predicted"/>
<evidence type="ECO:0000256" key="7">
    <source>
        <dbReference type="ARBA" id="ARBA00022741"/>
    </source>
</evidence>
<keyword evidence="15" id="KW-0325">Glycoprotein</keyword>
<feature type="coiled-coil region" evidence="16">
    <location>
        <begin position="269"/>
        <end position="366"/>
    </location>
</feature>
<feature type="region of interest" description="Disordered" evidence="17">
    <location>
        <begin position="538"/>
        <end position="575"/>
    </location>
</feature>
<evidence type="ECO:0000256" key="6">
    <source>
        <dbReference type="ARBA" id="ARBA00022729"/>
    </source>
</evidence>
<keyword evidence="10" id="KW-1133">Transmembrane helix</keyword>
<feature type="region of interest" description="Disordered" evidence="17">
    <location>
        <begin position="1"/>
        <end position="23"/>
    </location>
</feature>
<keyword evidence="16" id="KW-0175">Coiled coil</keyword>
<evidence type="ECO:0000256" key="4">
    <source>
        <dbReference type="ARBA" id="ARBA00022679"/>
    </source>
</evidence>
<evidence type="ECO:0000259" key="18">
    <source>
        <dbReference type="Pfam" id="PF12810"/>
    </source>
</evidence>
<gene>
    <name evidence="19" type="ORF">M9Y10_019471</name>
</gene>
<reference evidence="19 20" key="1">
    <citation type="submission" date="2024-04" db="EMBL/GenBank/DDBJ databases">
        <title>Tritrichomonas musculus Genome.</title>
        <authorList>
            <person name="Alves-Ferreira E."/>
            <person name="Grigg M."/>
            <person name="Lorenzi H."/>
            <person name="Galac M."/>
        </authorList>
    </citation>
    <scope>NUCLEOTIDE SEQUENCE [LARGE SCALE GENOMIC DNA]</scope>
    <source>
        <strain evidence="19 20">EAF2021</strain>
    </source>
</reference>
<dbReference type="EMBL" id="JAPFFF010000028">
    <property type="protein sequence ID" value="KAK8846905.1"/>
    <property type="molecule type" value="Genomic_DNA"/>
</dbReference>
<sequence>MSTNPESYNNVQPNNSSDNDYDDEDDFVTFQYESKEIGLYYTHLSKYSRLIRKEYLYSDIKTRLPQELHYLQEQFHIDTANIFYFFKLLQQNYVIGEKLSFKQYTDLFKISEFLQAKKIIKKLTDYFDIQKVDIDFLIQIILNEIENSKDKENYQFQISKQMEEVLSEKVNECLQNSQFSQLPLHCLHRIVRECDMKKLSMDLLYDFIKADMSKFNILFSFMDLKKLSDDRIGDLYECFSNNSNKPFFSYLKCNLDYIMELRESNRSIQSKLSQSKDSLQNEISELNGKISSLESEKSLVMKKLDKSEKEKRLIECENEQLKIKMNKLEIEKNQLAEEKSQMKARLDEVEKENKEMKEEIEREMCQITGVIEAKVKDGLLFNAEIKLKSKGAELNKARSKYIVSTSNSPYLGESEYEKGEQITSLNQITTLDFAGKPGTYYVRAFVVDSNGKFAELISNPVTTSGANLPFNFEGKARQIVLAKGKYKLEVWGGEGGSSVGSRELYSPGQGGKGGYSCGSVTLSKWTKIFIVVGGQGRSANSEEGSHTDGAFPDGGGASTGHCDSKFSSVPGTGGGSTSIRIATNSIYSRVIVAGGGGGADSDYRNTNNGGFGGGMTGGNGWYKGSVQSQGAGTQTGSSPGPKGSGSAGVAGTFGKGADNKYVARHNTGGGGGGGWYGGGSGGDGCGTYSTSGGGGSGWIFTESSYNSWKSRDSANSRQFQLDSSLYLANATTVAGNTSFPSPSGSGSEASHSGNGCAKITPE</sequence>
<dbReference type="Proteomes" id="UP001470230">
    <property type="component" value="Unassembled WGS sequence"/>
</dbReference>
<name>A0ABR2HIP6_9EUKA</name>